<dbReference type="AlphaFoldDB" id="B0T8D5"/>
<gene>
    <name evidence="13" type="ordered locus">Caul_0703</name>
</gene>
<feature type="binding site" description="covalent" evidence="9">
    <location>
        <position position="212"/>
    </location>
    <ligand>
        <name>heme c</name>
        <dbReference type="ChEBI" id="CHEBI:61717"/>
    </ligand>
</feature>
<dbReference type="InterPro" id="IPR002326">
    <property type="entry name" value="Cyt_c1"/>
</dbReference>
<dbReference type="GO" id="GO:0046872">
    <property type="term" value="F:metal ion binding"/>
    <property type="evidence" value="ECO:0007669"/>
    <property type="project" value="UniProtKB-KW"/>
</dbReference>
<feature type="binding site" description="covalent" evidence="9">
    <location>
        <position position="62"/>
    </location>
    <ligand>
        <name>heme c</name>
        <dbReference type="ChEBI" id="CHEBI:61717"/>
    </ligand>
</feature>
<feature type="chain" id="PRO_5002756044" description="Cytochrome c1" evidence="11">
    <location>
        <begin position="26"/>
        <end position="284"/>
    </location>
</feature>
<dbReference type="HOGENOM" id="CLU_040334_1_0_5"/>
<evidence type="ECO:0000256" key="10">
    <source>
        <dbReference type="SAM" id="Phobius"/>
    </source>
</evidence>
<dbReference type="Gene3D" id="1.10.760.10">
    <property type="entry name" value="Cytochrome c-like domain"/>
    <property type="match status" value="1"/>
</dbReference>
<comment type="subcellular location">
    <subcellularLocation>
        <location evidence="1">Membrane</location>
    </subcellularLocation>
</comment>
<dbReference type="PROSITE" id="PS51007">
    <property type="entry name" value="CYTC"/>
    <property type="match status" value="1"/>
</dbReference>
<evidence type="ECO:0000313" key="13">
    <source>
        <dbReference type="EMBL" id="ABZ69836.1"/>
    </source>
</evidence>
<dbReference type="KEGG" id="cak:Caul_0703"/>
<keyword evidence="6 10" id="KW-1133">Transmembrane helix</keyword>
<sequence precursor="true">MLRKLSVIAAVAGLLTAGVAGPALAAHGPLEAKDVHWSFEGPFGKFDQAQLQRGYKVYREVCSACHSMSLVSFRNLGDKGGPFYDKKYPNSNDNPYVKAIAKDYEVADIDSETGDAIKRPATPADRFPAPFANEAAARASNGGALPPDMSLLAKAREAGPAHIYSIVTGYTAPPAGLKIDATQHYNPYMAGDLTSYWSGDHKHVPPGGFIAMAPPLKADQVTFDDGTKATLDQEAKDVSAFLMWAAEPKLEERKQTGFAVLLYLLLFSGLLYASYRKVWKNESH</sequence>
<evidence type="ECO:0000256" key="4">
    <source>
        <dbReference type="ARBA" id="ARBA00022692"/>
    </source>
</evidence>
<reference evidence="13" key="1">
    <citation type="submission" date="2008-01" db="EMBL/GenBank/DDBJ databases">
        <title>Complete sequence of chromosome of Caulobacter sp. K31.</title>
        <authorList>
            <consortium name="US DOE Joint Genome Institute"/>
            <person name="Copeland A."/>
            <person name="Lucas S."/>
            <person name="Lapidus A."/>
            <person name="Barry K."/>
            <person name="Glavina del Rio T."/>
            <person name="Dalin E."/>
            <person name="Tice H."/>
            <person name="Pitluck S."/>
            <person name="Bruce D."/>
            <person name="Goodwin L."/>
            <person name="Thompson L.S."/>
            <person name="Brettin T."/>
            <person name="Detter J.C."/>
            <person name="Han C."/>
            <person name="Schmutz J."/>
            <person name="Larimer F."/>
            <person name="Land M."/>
            <person name="Hauser L."/>
            <person name="Kyrpides N."/>
            <person name="Kim E."/>
            <person name="Stephens C."/>
            <person name="Richardson P."/>
        </authorList>
    </citation>
    <scope>NUCLEOTIDE SEQUENCE [LARGE SCALE GENOMIC DNA]</scope>
    <source>
        <strain evidence="13">K31</strain>
    </source>
</reference>
<feature type="domain" description="Cytochrome c" evidence="12">
    <location>
        <begin position="49"/>
        <end position="246"/>
    </location>
</feature>
<dbReference type="PANTHER" id="PTHR10266:SF3">
    <property type="entry name" value="CYTOCHROME C1, HEME PROTEIN, MITOCHONDRIAL"/>
    <property type="match status" value="1"/>
</dbReference>
<feature type="transmembrane region" description="Helical" evidence="10">
    <location>
        <begin position="257"/>
        <end position="275"/>
    </location>
</feature>
<proteinExistence type="predicted"/>
<dbReference type="GO" id="GO:0020037">
    <property type="term" value="F:heme binding"/>
    <property type="evidence" value="ECO:0007669"/>
    <property type="project" value="InterPro"/>
</dbReference>
<accession>B0T8D5</accession>
<evidence type="ECO:0000256" key="1">
    <source>
        <dbReference type="ARBA" id="ARBA00004370"/>
    </source>
</evidence>
<dbReference type="OrthoDB" id="9808471at2"/>
<evidence type="ECO:0000256" key="9">
    <source>
        <dbReference type="PIRSR" id="PIRSR602326-1"/>
    </source>
</evidence>
<keyword evidence="7 9" id="KW-0408">Iron</keyword>
<dbReference type="GO" id="GO:0016020">
    <property type="term" value="C:membrane"/>
    <property type="evidence" value="ECO:0007669"/>
    <property type="project" value="UniProtKB-SubCell"/>
</dbReference>
<dbReference type="InterPro" id="IPR009056">
    <property type="entry name" value="Cyt_c-like_dom"/>
</dbReference>
<evidence type="ECO:0000256" key="2">
    <source>
        <dbReference type="ARBA" id="ARBA00016165"/>
    </source>
</evidence>
<organism evidence="13">
    <name type="scientific">Caulobacter sp. (strain K31)</name>
    <dbReference type="NCBI Taxonomy" id="366602"/>
    <lineage>
        <taxon>Bacteria</taxon>
        <taxon>Pseudomonadati</taxon>
        <taxon>Pseudomonadota</taxon>
        <taxon>Alphaproteobacteria</taxon>
        <taxon>Caulobacterales</taxon>
        <taxon>Caulobacteraceae</taxon>
        <taxon>Caulobacter</taxon>
    </lineage>
</organism>
<evidence type="ECO:0000256" key="6">
    <source>
        <dbReference type="ARBA" id="ARBA00022989"/>
    </source>
</evidence>
<dbReference type="GO" id="GO:0009055">
    <property type="term" value="F:electron transfer activity"/>
    <property type="evidence" value="ECO:0007669"/>
    <property type="project" value="InterPro"/>
</dbReference>
<dbReference type="PRINTS" id="PR00603">
    <property type="entry name" value="CYTOCHROMEC1"/>
</dbReference>
<evidence type="ECO:0000256" key="7">
    <source>
        <dbReference type="ARBA" id="ARBA00023004"/>
    </source>
</evidence>
<protein>
    <recommendedName>
        <fullName evidence="2">Cytochrome c1</fullName>
    </recommendedName>
</protein>
<dbReference type="eggNOG" id="COG2857">
    <property type="taxonomic scope" value="Bacteria"/>
</dbReference>
<keyword evidence="8 10" id="KW-0472">Membrane</keyword>
<keyword evidence="11" id="KW-0732">Signal</keyword>
<evidence type="ECO:0000256" key="11">
    <source>
        <dbReference type="SAM" id="SignalP"/>
    </source>
</evidence>
<keyword evidence="5 9" id="KW-0479">Metal-binding</keyword>
<dbReference type="Gene3D" id="1.20.5.100">
    <property type="entry name" value="Cytochrome c1, transmembrane anchor, C-terminal"/>
    <property type="match status" value="1"/>
</dbReference>
<dbReference type="SUPFAM" id="SSF46626">
    <property type="entry name" value="Cytochrome c"/>
    <property type="match status" value="1"/>
</dbReference>
<evidence type="ECO:0000256" key="5">
    <source>
        <dbReference type="ARBA" id="ARBA00022723"/>
    </source>
</evidence>
<name>B0T8D5_CAUSK</name>
<evidence type="ECO:0000256" key="8">
    <source>
        <dbReference type="ARBA" id="ARBA00023136"/>
    </source>
</evidence>
<feature type="signal peptide" evidence="11">
    <location>
        <begin position="1"/>
        <end position="25"/>
    </location>
</feature>
<keyword evidence="4 10" id="KW-0812">Transmembrane</keyword>
<feature type="binding site" description="covalent" evidence="9">
    <location>
        <position position="66"/>
    </location>
    <ligand>
        <name>heme c</name>
        <dbReference type="ChEBI" id="CHEBI:61717"/>
    </ligand>
</feature>
<dbReference type="InterPro" id="IPR036909">
    <property type="entry name" value="Cyt_c-like_dom_sf"/>
</dbReference>
<dbReference type="STRING" id="366602.Caul_0703"/>
<dbReference type="PANTHER" id="PTHR10266">
    <property type="entry name" value="CYTOCHROME C1"/>
    <property type="match status" value="1"/>
</dbReference>
<feature type="binding site" description="covalent" evidence="9">
    <location>
        <position position="65"/>
    </location>
    <ligand>
        <name>heme c</name>
        <dbReference type="ChEBI" id="CHEBI:61717"/>
    </ligand>
</feature>
<evidence type="ECO:0000259" key="12">
    <source>
        <dbReference type="PROSITE" id="PS51007"/>
    </source>
</evidence>
<keyword evidence="3 9" id="KW-0349">Heme</keyword>
<evidence type="ECO:0000256" key="3">
    <source>
        <dbReference type="ARBA" id="ARBA00022617"/>
    </source>
</evidence>
<comment type="cofactor">
    <cofactor evidence="9">
        <name>heme c</name>
        <dbReference type="ChEBI" id="CHEBI:61717"/>
    </cofactor>
    <text evidence="9">Binds 1 heme c group covalently per subunit.</text>
</comment>
<dbReference type="Pfam" id="PF02167">
    <property type="entry name" value="Cytochrom_C1"/>
    <property type="match status" value="1"/>
</dbReference>
<dbReference type="EMBL" id="CP000927">
    <property type="protein sequence ID" value="ABZ69836.1"/>
    <property type="molecule type" value="Genomic_DNA"/>
</dbReference>